<evidence type="ECO:0000256" key="2">
    <source>
        <dbReference type="ARBA" id="ARBA00023125"/>
    </source>
</evidence>
<evidence type="ECO:0000313" key="6">
    <source>
        <dbReference type="Proteomes" id="UP000006296"/>
    </source>
</evidence>
<evidence type="ECO:0000256" key="3">
    <source>
        <dbReference type="ARBA" id="ARBA00023163"/>
    </source>
</evidence>
<sequence length="150" mass="16824">MSELLKLENQLCHRFYTLSNAFTRAYRPLLKALDITYPQYVTLMALWENDGITIAELLERTAIDGGAMSLILKKLQDKGFLVVTKDKADKRVKRVQLTETGKKKKAIAEDVPAQMLCKLNGMTADESRTLKVLLDKLGGCFENADLNQSG</sequence>
<dbReference type="SUPFAM" id="SSF46785">
    <property type="entry name" value="Winged helix' DNA-binding domain"/>
    <property type="match status" value="1"/>
</dbReference>
<dbReference type="InterPro" id="IPR036390">
    <property type="entry name" value="WH_DNA-bd_sf"/>
</dbReference>
<organism evidence="5 6">
    <name type="scientific">Alteromonas macleodii (strain English Channel 673)</name>
    <dbReference type="NCBI Taxonomy" id="1004788"/>
    <lineage>
        <taxon>Bacteria</taxon>
        <taxon>Pseudomonadati</taxon>
        <taxon>Pseudomonadota</taxon>
        <taxon>Gammaproteobacteria</taxon>
        <taxon>Alteromonadales</taxon>
        <taxon>Alteromonadaceae</taxon>
        <taxon>Alteromonas/Salinimonas group</taxon>
        <taxon>Alteromonas</taxon>
    </lineage>
</organism>
<evidence type="ECO:0000313" key="5">
    <source>
        <dbReference type="EMBL" id="AFT73490.1"/>
    </source>
</evidence>
<keyword evidence="3" id="KW-0804">Transcription</keyword>
<dbReference type="Pfam" id="PF01047">
    <property type="entry name" value="MarR"/>
    <property type="match status" value="1"/>
</dbReference>
<dbReference type="PANTHER" id="PTHR42756">
    <property type="entry name" value="TRANSCRIPTIONAL REGULATOR, MARR"/>
    <property type="match status" value="1"/>
</dbReference>
<dbReference type="InterPro" id="IPR000835">
    <property type="entry name" value="HTH_MarR-typ"/>
</dbReference>
<evidence type="ECO:0000259" key="4">
    <source>
        <dbReference type="PROSITE" id="PS50995"/>
    </source>
</evidence>
<feature type="domain" description="HTH marR-type" evidence="4">
    <location>
        <begin position="8"/>
        <end position="139"/>
    </location>
</feature>
<dbReference type="EMBL" id="CP003844">
    <property type="protein sequence ID" value="AFT73490.1"/>
    <property type="molecule type" value="Genomic_DNA"/>
</dbReference>
<dbReference type="Gene3D" id="1.10.10.10">
    <property type="entry name" value="Winged helix-like DNA-binding domain superfamily/Winged helix DNA-binding domain"/>
    <property type="match status" value="1"/>
</dbReference>
<keyword evidence="1" id="KW-0805">Transcription regulation</keyword>
<reference evidence="6" key="1">
    <citation type="journal article" date="2012" name="Sci. Rep.">
        <title>Genomes of surface isolates of Alteromonas macleodii: the life of a widespread marine opportunistic copiotroph.</title>
        <authorList>
            <person name="Lopez-Perez M."/>
            <person name="Gonzaga A."/>
            <person name="Martin-Cuadrado A.B."/>
            <person name="Onyshchenko O."/>
            <person name="Ghavidel A."/>
            <person name="Ghai R."/>
            <person name="Rodriguez-Valera F."/>
        </authorList>
    </citation>
    <scope>NUCLEOTIDE SEQUENCE [LARGE SCALE GENOMIC DNA]</scope>
    <source>
        <strain evidence="6">English Channel 673</strain>
    </source>
</reference>
<dbReference type="InterPro" id="IPR036388">
    <property type="entry name" value="WH-like_DNA-bd_sf"/>
</dbReference>
<dbReference type="RefSeq" id="WP_014975768.1">
    <property type="nucleotide sequence ID" value="NC_018678.1"/>
</dbReference>
<dbReference type="PANTHER" id="PTHR42756:SF1">
    <property type="entry name" value="TRANSCRIPTIONAL REPRESSOR OF EMRAB OPERON"/>
    <property type="match status" value="1"/>
</dbReference>
<dbReference type="GeneID" id="56265982"/>
<accession>A0AB32ZV69</accession>
<keyword evidence="2" id="KW-0238">DNA-binding</keyword>
<dbReference type="Proteomes" id="UP000006296">
    <property type="component" value="Chromosome"/>
</dbReference>
<dbReference type="PROSITE" id="PS50995">
    <property type="entry name" value="HTH_MARR_2"/>
    <property type="match status" value="1"/>
</dbReference>
<protein>
    <submittedName>
        <fullName evidence="5">Transcriptional regulator OhrR</fullName>
    </submittedName>
</protein>
<dbReference type="GO" id="GO:0003677">
    <property type="term" value="F:DNA binding"/>
    <property type="evidence" value="ECO:0007669"/>
    <property type="project" value="UniProtKB-KW"/>
</dbReference>
<dbReference type="AlphaFoldDB" id="A0AB32ZV69"/>
<dbReference type="KEGG" id="amg:AMEC673_03965"/>
<dbReference type="GO" id="GO:0003700">
    <property type="term" value="F:DNA-binding transcription factor activity"/>
    <property type="evidence" value="ECO:0007669"/>
    <property type="project" value="InterPro"/>
</dbReference>
<dbReference type="SMART" id="SM00347">
    <property type="entry name" value="HTH_MARR"/>
    <property type="match status" value="1"/>
</dbReference>
<proteinExistence type="predicted"/>
<gene>
    <name evidence="5" type="ordered locus">AMEC673_03965</name>
</gene>
<evidence type="ECO:0000256" key="1">
    <source>
        <dbReference type="ARBA" id="ARBA00023015"/>
    </source>
</evidence>
<name>A0AB32ZV69_ALTME</name>
<dbReference type="PRINTS" id="PR00598">
    <property type="entry name" value="HTHMARR"/>
</dbReference>